<comment type="cofactor">
    <cofactor evidence="1">
        <name>Co(2+)</name>
        <dbReference type="ChEBI" id="CHEBI:48828"/>
    </cofactor>
</comment>
<gene>
    <name evidence="7" type="ORF">SNOG_04874</name>
</gene>
<protein>
    <recommendedName>
        <fullName evidence="4">chitin deacetylase</fullName>
        <ecNumber evidence="4">3.5.1.41</ecNumber>
    </recommendedName>
</protein>
<dbReference type="VEuPathDB" id="FungiDB:JI435_048740"/>
<evidence type="ECO:0000313" key="8">
    <source>
        <dbReference type="Proteomes" id="UP000001055"/>
    </source>
</evidence>
<dbReference type="GO" id="GO:0005975">
    <property type="term" value="P:carbohydrate metabolic process"/>
    <property type="evidence" value="ECO:0007669"/>
    <property type="project" value="InterPro"/>
</dbReference>
<dbReference type="EMBL" id="CH445331">
    <property type="protein sequence ID" value="EAT87265.1"/>
    <property type="molecule type" value="Genomic_DNA"/>
</dbReference>
<dbReference type="GeneID" id="5972162"/>
<dbReference type="EC" id="3.5.1.41" evidence="4"/>
<keyword evidence="3" id="KW-0170">Cobalt</keyword>
<dbReference type="Gene3D" id="3.20.20.370">
    <property type="entry name" value="Glycoside hydrolase/deacetylase"/>
    <property type="match status" value="1"/>
</dbReference>
<evidence type="ECO:0000259" key="6">
    <source>
        <dbReference type="PROSITE" id="PS51677"/>
    </source>
</evidence>
<evidence type="ECO:0000313" key="7">
    <source>
        <dbReference type="EMBL" id="EAT87265.1"/>
    </source>
</evidence>
<dbReference type="GO" id="GO:0009272">
    <property type="term" value="P:fungal-type cell wall biogenesis"/>
    <property type="evidence" value="ECO:0007669"/>
    <property type="project" value="UniProtKB-ARBA"/>
</dbReference>
<dbReference type="InterPro" id="IPR011330">
    <property type="entry name" value="Glyco_hydro/deAcase_b/a-brl"/>
</dbReference>
<evidence type="ECO:0000256" key="4">
    <source>
        <dbReference type="ARBA" id="ARBA00024056"/>
    </source>
</evidence>
<dbReference type="Proteomes" id="UP000001055">
    <property type="component" value="Unassembled WGS sequence"/>
</dbReference>
<dbReference type="Pfam" id="PF01522">
    <property type="entry name" value="Polysacc_deac_1"/>
    <property type="match status" value="1"/>
</dbReference>
<reference evidence="8" key="1">
    <citation type="journal article" date="2007" name="Plant Cell">
        <title>Dothideomycete-plant interactions illuminated by genome sequencing and EST analysis of the wheat pathogen Stagonospora nodorum.</title>
        <authorList>
            <person name="Hane J.K."/>
            <person name="Lowe R.G."/>
            <person name="Solomon P.S."/>
            <person name="Tan K.C."/>
            <person name="Schoch C.L."/>
            <person name="Spatafora J.W."/>
            <person name="Crous P.W."/>
            <person name="Kodira C."/>
            <person name="Birren B.W."/>
            <person name="Galagan J.E."/>
            <person name="Torriani S.F."/>
            <person name="McDonald B.A."/>
            <person name="Oliver R.P."/>
        </authorList>
    </citation>
    <scope>NUCLEOTIDE SEQUENCE [LARGE SCALE GENOMIC DNA]</scope>
    <source>
        <strain evidence="8">SN15 / ATCC MYA-4574 / FGSC 10173</strain>
    </source>
</reference>
<accession>Q0UTP0</accession>
<dbReference type="PROSITE" id="PS51677">
    <property type="entry name" value="NODB"/>
    <property type="match status" value="1"/>
</dbReference>
<dbReference type="AlphaFoldDB" id="Q0UTP0"/>
<dbReference type="InterPro" id="IPR050248">
    <property type="entry name" value="Polysacc_deacetylase_ArnD"/>
</dbReference>
<dbReference type="PANTHER" id="PTHR10587:SF137">
    <property type="entry name" value="4-DEOXY-4-FORMAMIDO-L-ARABINOSE-PHOSPHOUNDECAPRENOL DEFORMYLASE ARND-RELATED"/>
    <property type="match status" value="1"/>
</dbReference>
<evidence type="ECO:0000256" key="2">
    <source>
        <dbReference type="ARBA" id="ARBA00023024"/>
    </source>
</evidence>
<dbReference type="eggNOG" id="ENOG502S9C4">
    <property type="taxonomic scope" value="Eukaryota"/>
</dbReference>
<evidence type="ECO:0000256" key="5">
    <source>
        <dbReference type="ARBA" id="ARBA00048494"/>
    </source>
</evidence>
<evidence type="ECO:0000256" key="1">
    <source>
        <dbReference type="ARBA" id="ARBA00001941"/>
    </source>
</evidence>
<dbReference type="SUPFAM" id="SSF88713">
    <property type="entry name" value="Glycoside hydrolase/deacetylase"/>
    <property type="match status" value="1"/>
</dbReference>
<dbReference type="InterPro" id="IPR002509">
    <property type="entry name" value="NODB_dom"/>
</dbReference>
<dbReference type="KEGG" id="pno:SNOG_04874"/>
<keyword evidence="2" id="KW-0119">Carbohydrate metabolism</keyword>
<dbReference type="OMA" id="GWFTTPM"/>
<dbReference type="RefSeq" id="XP_001795287.1">
    <property type="nucleotide sequence ID" value="XM_001795235.1"/>
</dbReference>
<feature type="domain" description="NodB homology" evidence="6">
    <location>
        <begin position="45"/>
        <end position="215"/>
    </location>
</feature>
<organism evidence="7 8">
    <name type="scientific">Phaeosphaeria nodorum (strain SN15 / ATCC MYA-4574 / FGSC 10173)</name>
    <name type="common">Glume blotch fungus</name>
    <name type="synonym">Parastagonospora nodorum</name>
    <dbReference type="NCBI Taxonomy" id="321614"/>
    <lineage>
        <taxon>Eukaryota</taxon>
        <taxon>Fungi</taxon>
        <taxon>Dikarya</taxon>
        <taxon>Ascomycota</taxon>
        <taxon>Pezizomycotina</taxon>
        <taxon>Dothideomycetes</taxon>
        <taxon>Pleosporomycetidae</taxon>
        <taxon>Pleosporales</taxon>
        <taxon>Pleosporineae</taxon>
        <taxon>Phaeosphaeriaceae</taxon>
        <taxon>Parastagonospora</taxon>
    </lineage>
</organism>
<dbReference type="HOGENOM" id="CLU_021264_3_0_1"/>
<proteinExistence type="predicted"/>
<evidence type="ECO:0000256" key="3">
    <source>
        <dbReference type="ARBA" id="ARBA00023285"/>
    </source>
</evidence>
<dbReference type="PANTHER" id="PTHR10587">
    <property type="entry name" value="GLYCOSYL TRANSFERASE-RELATED"/>
    <property type="match status" value="1"/>
</dbReference>
<keyword evidence="2" id="KW-0624">Polysaccharide degradation</keyword>
<sequence length="215" mass="24652">MIVVFVTILAFITPFYVIYKPPNILIRYFQHRWPDVLWHVPLKQKIIALTIDDAPSRFTQELVDVLRDNDAKATFFVIGGQVPGREESLARVVETGNELGNHAMHDEPSRSLLPQQLAEQLIEVEGYINTTYASLGKARPPNRFFRPGSGFFSSSMRQQVQAMGYQMVLGSVYPHDPQISYPSINARHILSMSRSKGLRSKFAVVRQNLYGHYWW</sequence>
<dbReference type="GO" id="GO:0004099">
    <property type="term" value="F:chitin deacetylase activity"/>
    <property type="evidence" value="ECO:0007669"/>
    <property type="project" value="UniProtKB-EC"/>
</dbReference>
<comment type="catalytic activity">
    <reaction evidence="5">
        <text>[(1-&gt;4)-N-acetyl-beta-D-glucosaminyl](n) + n H2O = chitosan + n acetate</text>
        <dbReference type="Rhea" id="RHEA:10464"/>
        <dbReference type="Rhea" id="RHEA-COMP:9593"/>
        <dbReference type="Rhea" id="RHEA-COMP:9597"/>
        <dbReference type="ChEBI" id="CHEBI:15377"/>
        <dbReference type="ChEBI" id="CHEBI:17029"/>
        <dbReference type="ChEBI" id="CHEBI:30089"/>
        <dbReference type="ChEBI" id="CHEBI:57704"/>
        <dbReference type="EC" id="3.5.1.41"/>
    </reaction>
    <physiologicalReaction direction="left-to-right" evidence="5">
        <dbReference type="Rhea" id="RHEA:10465"/>
    </physiologicalReaction>
</comment>
<keyword evidence="2" id="KW-0146">Chitin degradation</keyword>
<dbReference type="InParanoid" id="Q0UTP0"/>
<name>Q0UTP0_PHANO</name>
<dbReference type="GO" id="GO:0006032">
    <property type="term" value="P:chitin catabolic process"/>
    <property type="evidence" value="ECO:0007669"/>
    <property type="project" value="UniProtKB-KW"/>
</dbReference>